<dbReference type="NCBIfam" id="NF002151">
    <property type="entry name" value="PRK00982.1-5"/>
    <property type="match status" value="1"/>
</dbReference>
<dbReference type="EMBL" id="NXLW01000004">
    <property type="protein sequence ID" value="RDU72917.1"/>
    <property type="molecule type" value="Genomic_DNA"/>
</dbReference>
<protein>
    <recommendedName>
        <fullName evidence="9 10">Acyl carrier protein</fullName>
        <shortName evidence="9">ACP</shortName>
    </recommendedName>
</protein>
<evidence type="ECO:0000256" key="4">
    <source>
        <dbReference type="ARBA" id="ARBA00022516"/>
    </source>
</evidence>
<organism evidence="13 14">
    <name type="scientific">Helicobacter aurati</name>
    <dbReference type="NCBI Taxonomy" id="137778"/>
    <lineage>
        <taxon>Bacteria</taxon>
        <taxon>Pseudomonadati</taxon>
        <taxon>Campylobacterota</taxon>
        <taxon>Epsilonproteobacteria</taxon>
        <taxon>Campylobacterales</taxon>
        <taxon>Helicobacteraceae</taxon>
        <taxon>Helicobacter</taxon>
    </lineage>
</organism>
<accession>A0A3D8J5Y8</accession>
<evidence type="ECO:0000256" key="2">
    <source>
        <dbReference type="ARBA" id="ARBA00010930"/>
    </source>
</evidence>
<comment type="pathway">
    <text evidence="1 9 11">Lipid metabolism; fatty acid biosynthesis.</text>
</comment>
<proteinExistence type="inferred from homology"/>
<comment type="similarity">
    <text evidence="2 9">Belongs to the acyl carrier protein (ACP) family.</text>
</comment>
<keyword evidence="5 9" id="KW-0597">Phosphoprotein</keyword>
<comment type="PTM">
    <text evidence="11">4'-phosphopantetheine is transferred from CoA to a specific serine of apo-ACP by acpS.</text>
</comment>
<dbReference type="HAMAP" id="MF_01217">
    <property type="entry name" value="Acyl_carrier"/>
    <property type="match status" value="1"/>
</dbReference>
<dbReference type="InterPro" id="IPR036736">
    <property type="entry name" value="ACP-like_sf"/>
</dbReference>
<evidence type="ECO:0000256" key="6">
    <source>
        <dbReference type="ARBA" id="ARBA00022832"/>
    </source>
</evidence>
<sequence>MMSSEIFDKVKTLVAEELKVKEEEIKPESDFVKDLNADSLDVVEFIMALEEKFEIKIPDEAAENIKTVQDVVNYISEYKADSE</sequence>
<dbReference type="UniPathway" id="UPA00094"/>
<dbReference type="InterPro" id="IPR003231">
    <property type="entry name" value="ACP"/>
</dbReference>
<dbReference type="Proteomes" id="UP000256424">
    <property type="component" value="Unassembled WGS sequence"/>
</dbReference>
<keyword evidence="14" id="KW-1185">Reference proteome</keyword>
<evidence type="ECO:0000259" key="12">
    <source>
        <dbReference type="PROSITE" id="PS50075"/>
    </source>
</evidence>
<feature type="domain" description="Carrier" evidence="12">
    <location>
        <begin position="4"/>
        <end position="79"/>
    </location>
</feature>
<dbReference type="SUPFAM" id="SSF47336">
    <property type="entry name" value="ACP-like"/>
    <property type="match status" value="1"/>
</dbReference>
<keyword evidence="7 9" id="KW-0443">Lipid metabolism</keyword>
<comment type="PTM">
    <text evidence="9">4'-phosphopantetheine is transferred from CoA to a specific serine of apo-ACP by AcpS. This modification is essential for activity because fatty acids are bound in thioester linkage to the sulfhydryl of the prosthetic group.</text>
</comment>
<evidence type="ECO:0000313" key="14">
    <source>
        <dbReference type="Proteomes" id="UP000256424"/>
    </source>
</evidence>
<dbReference type="AlphaFoldDB" id="A0A3D8J5Y8"/>
<dbReference type="Gene3D" id="1.10.1200.10">
    <property type="entry name" value="ACP-like"/>
    <property type="match status" value="1"/>
</dbReference>
<keyword evidence="3 9" id="KW-0596">Phosphopantetheine</keyword>
<dbReference type="GO" id="GO:0000036">
    <property type="term" value="F:acyl carrier activity"/>
    <property type="evidence" value="ECO:0007669"/>
    <property type="project" value="UniProtKB-UniRule"/>
</dbReference>
<dbReference type="NCBIfam" id="NF002148">
    <property type="entry name" value="PRK00982.1-2"/>
    <property type="match status" value="1"/>
</dbReference>
<comment type="subcellular location">
    <subcellularLocation>
        <location evidence="9">Cytoplasm</location>
    </subcellularLocation>
</comment>
<dbReference type="FunFam" id="1.10.1200.10:FF:000003">
    <property type="entry name" value="Acyl carrier protein"/>
    <property type="match status" value="1"/>
</dbReference>
<evidence type="ECO:0000256" key="10">
    <source>
        <dbReference type="NCBIfam" id="TIGR00517"/>
    </source>
</evidence>
<evidence type="ECO:0000256" key="8">
    <source>
        <dbReference type="ARBA" id="ARBA00023160"/>
    </source>
</evidence>
<evidence type="ECO:0000256" key="9">
    <source>
        <dbReference type="HAMAP-Rule" id="MF_01217"/>
    </source>
</evidence>
<evidence type="ECO:0000256" key="1">
    <source>
        <dbReference type="ARBA" id="ARBA00005194"/>
    </source>
</evidence>
<evidence type="ECO:0000256" key="11">
    <source>
        <dbReference type="RuleBase" id="RU003545"/>
    </source>
</evidence>
<keyword evidence="6 9" id="KW-0276">Fatty acid metabolism</keyword>
<comment type="caution">
    <text evidence="13">The sequence shown here is derived from an EMBL/GenBank/DDBJ whole genome shotgun (WGS) entry which is preliminary data.</text>
</comment>
<dbReference type="PANTHER" id="PTHR20863">
    <property type="entry name" value="ACYL CARRIER PROTEIN"/>
    <property type="match status" value="1"/>
</dbReference>
<dbReference type="GO" id="GO:0000035">
    <property type="term" value="F:acyl binding"/>
    <property type="evidence" value="ECO:0007669"/>
    <property type="project" value="TreeGrafter"/>
</dbReference>
<keyword evidence="9" id="KW-0963">Cytoplasm</keyword>
<comment type="function">
    <text evidence="9 11">Carrier of the growing fatty acid chain in fatty acid biosynthesis.</text>
</comment>
<dbReference type="PANTHER" id="PTHR20863:SF76">
    <property type="entry name" value="CARRIER DOMAIN-CONTAINING PROTEIN"/>
    <property type="match status" value="1"/>
</dbReference>
<dbReference type="PROSITE" id="PS50075">
    <property type="entry name" value="CARRIER"/>
    <property type="match status" value="1"/>
</dbReference>
<dbReference type="NCBIfam" id="TIGR00517">
    <property type="entry name" value="acyl_carrier"/>
    <property type="match status" value="1"/>
</dbReference>
<feature type="modified residue" description="O-(pantetheine 4'-phosphoryl)serine" evidence="9">
    <location>
        <position position="39"/>
    </location>
</feature>
<dbReference type="GO" id="GO:0016020">
    <property type="term" value="C:membrane"/>
    <property type="evidence" value="ECO:0007669"/>
    <property type="project" value="GOC"/>
</dbReference>
<evidence type="ECO:0000256" key="3">
    <source>
        <dbReference type="ARBA" id="ARBA00022450"/>
    </source>
</evidence>
<keyword evidence="8 9" id="KW-0275">Fatty acid biosynthesis</keyword>
<gene>
    <name evidence="9 13" type="primary">acpP</name>
    <name evidence="13" type="ORF">CQA66_03265</name>
</gene>
<dbReference type="InterPro" id="IPR009081">
    <property type="entry name" value="PP-bd_ACP"/>
</dbReference>
<evidence type="ECO:0000313" key="13">
    <source>
        <dbReference type="EMBL" id="RDU72917.1"/>
    </source>
</evidence>
<dbReference type="GO" id="GO:0009245">
    <property type="term" value="P:lipid A biosynthetic process"/>
    <property type="evidence" value="ECO:0007669"/>
    <property type="project" value="TreeGrafter"/>
</dbReference>
<dbReference type="NCBIfam" id="NF002150">
    <property type="entry name" value="PRK00982.1-4"/>
    <property type="match status" value="1"/>
</dbReference>
<evidence type="ECO:0000256" key="5">
    <source>
        <dbReference type="ARBA" id="ARBA00022553"/>
    </source>
</evidence>
<reference evidence="13 14" key="1">
    <citation type="submission" date="2018-04" db="EMBL/GenBank/DDBJ databases">
        <title>Novel Campyloabacter and Helicobacter Species and Strains.</title>
        <authorList>
            <person name="Mannion A.J."/>
            <person name="Shen Z."/>
            <person name="Fox J.G."/>
        </authorList>
    </citation>
    <scope>NUCLEOTIDE SEQUENCE [LARGE SCALE GENOMIC DNA]</scope>
    <source>
        <strain evidence="13 14">MIT 97-5075</strain>
    </source>
</reference>
<dbReference type="Pfam" id="PF00550">
    <property type="entry name" value="PP-binding"/>
    <property type="match status" value="1"/>
</dbReference>
<keyword evidence="4 9" id="KW-0444">Lipid biosynthesis</keyword>
<evidence type="ECO:0000256" key="7">
    <source>
        <dbReference type="ARBA" id="ARBA00023098"/>
    </source>
</evidence>
<dbReference type="GO" id="GO:0005829">
    <property type="term" value="C:cytosol"/>
    <property type="evidence" value="ECO:0007669"/>
    <property type="project" value="TreeGrafter"/>
</dbReference>
<name>A0A3D8J5Y8_9HELI</name>
<dbReference type="OrthoDB" id="9804551at2"/>